<dbReference type="RefSeq" id="WP_210431853.1">
    <property type="nucleotide sequence ID" value="NZ_BKCL01000009.1"/>
</dbReference>
<dbReference type="Proteomes" id="UP000322084">
    <property type="component" value="Unassembled WGS sequence"/>
</dbReference>
<evidence type="ECO:0000313" key="1">
    <source>
        <dbReference type="EMBL" id="GEQ98774.1"/>
    </source>
</evidence>
<dbReference type="AlphaFoldDB" id="A0A5A7MSX8"/>
<reference evidence="1 2" key="1">
    <citation type="submission" date="2019-09" db="EMBL/GenBank/DDBJ databases">
        <title>NBRP : Genome information of microbial organism related human and environment.</title>
        <authorList>
            <person name="Hattori M."/>
            <person name="Oshima K."/>
            <person name="Inaba H."/>
            <person name="Suda W."/>
            <person name="Sakamoto M."/>
            <person name="Iino T."/>
            <person name="Kitahara M."/>
            <person name="Oshida Y."/>
            <person name="Iida T."/>
            <person name="Kudo T."/>
            <person name="Itoh T."/>
            <person name="Ohkuma M."/>
        </authorList>
    </citation>
    <scope>NUCLEOTIDE SEQUENCE [LARGE SCALE GENOMIC DNA]</scope>
    <source>
        <strain evidence="1 2">Hi-2</strain>
    </source>
</reference>
<organism evidence="1 2">
    <name type="scientific">Iodidimonas gelatinilytica</name>
    <dbReference type="NCBI Taxonomy" id="1236966"/>
    <lineage>
        <taxon>Bacteria</taxon>
        <taxon>Pseudomonadati</taxon>
        <taxon>Pseudomonadota</taxon>
        <taxon>Alphaproteobacteria</taxon>
        <taxon>Iodidimonadales</taxon>
        <taxon>Iodidimonadaceae</taxon>
        <taxon>Iodidimonas</taxon>
    </lineage>
</organism>
<dbReference type="Gene3D" id="2.60.120.620">
    <property type="entry name" value="q2cbj1_9rhob like domain"/>
    <property type="match status" value="1"/>
</dbReference>
<comment type="caution">
    <text evidence="1">The sequence shown here is derived from an EMBL/GenBank/DDBJ whole genome shotgun (WGS) entry which is preliminary data.</text>
</comment>
<dbReference type="InterPro" id="IPR012668">
    <property type="entry name" value="CHP02466"/>
</dbReference>
<name>A0A5A7MSX8_9PROT</name>
<evidence type="ECO:0000313" key="2">
    <source>
        <dbReference type="Proteomes" id="UP000322084"/>
    </source>
</evidence>
<dbReference type="Pfam" id="PF13759">
    <property type="entry name" value="2OG-FeII_Oxy_5"/>
    <property type="match status" value="1"/>
</dbReference>
<evidence type="ECO:0008006" key="3">
    <source>
        <dbReference type="Google" id="ProtNLM"/>
    </source>
</evidence>
<accession>A0A5A7MSX8</accession>
<proteinExistence type="predicted"/>
<dbReference type="EMBL" id="BKCL01000009">
    <property type="protein sequence ID" value="GEQ98774.1"/>
    <property type="molecule type" value="Genomic_DNA"/>
</dbReference>
<sequence length="204" mass="23327">MTQPQKPKGEVRPIFPAGAVVRYENPDHKDVRIDDLHFEQNYGSTTQSTSQDRNILKEDRFKALGKHLESCVKDYLDNVYCYDYEKFAIVHAWVNRAPEGGFQRMHFHGNSVVSGVYYLKADRKQSAPLMFEKPEINTSPYLAITSKQQTIFTANRIAYPSETGLCYLFPSQIRHGYETPTQGGERISLAFNVMLSGVGSFYRI</sequence>
<gene>
    <name evidence="1" type="ORF">JCM17844_24110</name>
</gene>
<dbReference type="NCBIfam" id="TIGR02466">
    <property type="entry name" value="TIGR02466 family protein"/>
    <property type="match status" value="1"/>
</dbReference>
<protein>
    <recommendedName>
        <fullName evidence="3">2OG-Fe(II) oxygenase</fullName>
    </recommendedName>
</protein>